<dbReference type="EMBL" id="MFKF01000033">
    <property type="protein sequence ID" value="OGG56394.1"/>
    <property type="molecule type" value="Genomic_DNA"/>
</dbReference>
<feature type="compositionally biased region" description="Low complexity" evidence="1">
    <location>
        <begin position="306"/>
        <end position="322"/>
    </location>
</feature>
<accession>A0A1F6D4N5</accession>
<feature type="compositionally biased region" description="Polar residues" evidence="1">
    <location>
        <begin position="443"/>
        <end position="455"/>
    </location>
</feature>
<organism evidence="2 3">
    <name type="scientific">Handelsmanbacteria sp. (strain RIFCSPLOWO2_12_FULL_64_10)</name>
    <dbReference type="NCBI Taxonomy" id="1817868"/>
    <lineage>
        <taxon>Bacteria</taxon>
        <taxon>Candidatus Handelsmaniibacteriota</taxon>
    </lineage>
</organism>
<name>A0A1F6D4N5_HANXR</name>
<evidence type="ECO:0000313" key="2">
    <source>
        <dbReference type="EMBL" id="OGG56394.1"/>
    </source>
</evidence>
<feature type="compositionally biased region" description="Polar residues" evidence="1">
    <location>
        <begin position="243"/>
        <end position="258"/>
    </location>
</feature>
<proteinExistence type="predicted"/>
<evidence type="ECO:0000313" key="3">
    <source>
        <dbReference type="Proteomes" id="UP000178606"/>
    </source>
</evidence>
<dbReference type="AlphaFoldDB" id="A0A1F6D4N5"/>
<protein>
    <submittedName>
        <fullName evidence="2">Uncharacterized protein</fullName>
    </submittedName>
</protein>
<feature type="compositionally biased region" description="Low complexity" evidence="1">
    <location>
        <begin position="463"/>
        <end position="476"/>
    </location>
</feature>
<evidence type="ECO:0000256" key="1">
    <source>
        <dbReference type="SAM" id="MobiDB-lite"/>
    </source>
</evidence>
<reference evidence="2 3" key="1">
    <citation type="journal article" date="2016" name="Nat. Commun.">
        <title>Thousands of microbial genomes shed light on interconnected biogeochemical processes in an aquifer system.</title>
        <authorList>
            <person name="Anantharaman K."/>
            <person name="Brown C.T."/>
            <person name="Hug L.A."/>
            <person name="Sharon I."/>
            <person name="Castelle C.J."/>
            <person name="Probst A.J."/>
            <person name="Thomas B.C."/>
            <person name="Singh A."/>
            <person name="Wilkins M.J."/>
            <person name="Karaoz U."/>
            <person name="Brodie E.L."/>
            <person name="Williams K.H."/>
            <person name="Hubbard S.S."/>
            <person name="Banfield J.F."/>
        </authorList>
    </citation>
    <scope>NUCLEOTIDE SEQUENCE [LARGE SCALE GENOMIC DNA]</scope>
    <source>
        <strain evidence="3">RIFCSPLOWO2_12_FULL_64_10</strain>
    </source>
</reference>
<comment type="caution">
    <text evidence="2">The sequence shown here is derived from an EMBL/GenBank/DDBJ whole genome shotgun (WGS) entry which is preliminary data.</text>
</comment>
<sequence length="519" mass="53266">MGIVALVAVATAAWAFPGEMRRQDGAASSTPSASRPGGCGCTDMVRAVILLENTAQGDQISLAAEHPFALSIPLSVTDDAGNVRDVKFDVAKGDARWRQYDDETSGVYHLDGLDASTAGGAGTYDYDRKALGAGDPCFCSYVKAGVTFRPLPHDPEMGASQTLLAMYEATIEILRYGAVIEIKFSGPGVNKTVGPYLEKVGRKVIFQLVSPKAAEGASDVKVDSILSVGPDLVTHYGHESRTQESPANGESTDSTQRPVTRPHDRAISLAFRPPPIRPYGGEPTAVGRTKPCDKLPYTIDGSAGSTADGEAITAGGAGAQTTDRPWISTDGTPIGTDPTAAAVDEGGTPAGGQDGNRGDTTTGTNDTTGGAESGSGTGTRTRPRELAITPAFRLPPIRPYGGEAPTTARTKPCDELPYTIGGTGGPDPDNGPGNGDGPVDRPTSPTASSDGSVNDPTAEEGLPTDGGTPTSTDDPIGGSGDPVGSESPRAGSAQRPFPQPPIRGLQNGPLGLKRRGPCD</sequence>
<feature type="compositionally biased region" description="Low complexity" evidence="1">
    <location>
        <begin position="358"/>
        <end position="370"/>
    </location>
</feature>
<gene>
    <name evidence="2" type="ORF">A3F84_20850</name>
</gene>
<dbReference type="Proteomes" id="UP000178606">
    <property type="component" value="Unassembled WGS sequence"/>
</dbReference>
<feature type="region of interest" description="Disordered" evidence="1">
    <location>
        <begin position="238"/>
        <end position="519"/>
    </location>
</feature>